<evidence type="ECO:0000313" key="5">
    <source>
        <dbReference type="EMBL" id="GGE34926.1"/>
    </source>
</evidence>
<accession>A0ABQ1SHM9</accession>
<proteinExistence type="predicted"/>
<dbReference type="InterPro" id="IPR000524">
    <property type="entry name" value="Tscrpt_reg_HTH_GntR"/>
</dbReference>
<dbReference type="PANTHER" id="PTHR38445:SF10">
    <property type="entry name" value="GNTR-FAMILY TRANSCRIPTIONAL REGULATOR"/>
    <property type="match status" value="1"/>
</dbReference>
<evidence type="ECO:0000259" key="4">
    <source>
        <dbReference type="PROSITE" id="PS50949"/>
    </source>
</evidence>
<feature type="domain" description="HTH gntR-type" evidence="4">
    <location>
        <begin position="12"/>
        <end position="80"/>
    </location>
</feature>
<evidence type="ECO:0000256" key="3">
    <source>
        <dbReference type="ARBA" id="ARBA00023163"/>
    </source>
</evidence>
<dbReference type="PROSITE" id="PS50949">
    <property type="entry name" value="HTH_GNTR"/>
    <property type="match status" value="1"/>
</dbReference>
<dbReference type="InterPro" id="IPR036390">
    <property type="entry name" value="WH_DNA-bd_sf"/>
</dbReference>
<reference evidence="6" key="1">
    <citation type="journal article" date="2019" name="Int. J. Syst. Evol. Microbiol.">
        <title>The Global Catalogue of Microorganisms (GCM) 10K type strain sequencing project: providing services to taxonomists for standard genome sequencing and annotation.</title>
        <authorList>
            <consortium name="The Broad Institute Genomics Platform"/>
            <consortium name="The Broad Institute Genome Sequencing Center for Infectious Disease"/>
            <person name="Wu L."/>
            <person name="Ma J."/>
        </authorList>
    </citation>
    <scope>NUCLEOTIDE SEQUENCE [LARGE SCALE GENOMIC DNA]</scope>
    <source>
        <strain evidence="6">CGMCC 1.12931</strain>
    </source>
</reference>
<name>A0ABQ1SHM9_9FLAO</name>
<dbReference type="Pfam" id="PF00392">
    <property type="entry name" value="GntR"/>
    <property type="match status" value="1"/>
</dbReference>
<evidence type="ECO:0000256" key="1">
    <source>
        <dbReference type="ARBA" id="ARBA00023015"/>
    </source>
</evidence>
<dbReference type="CDD" id="cd07377">
    <property type="entry name" value="WHTH_GntR"/>
    <property type="match status" value="1"/>
</dbReference>
<keyword evidence="6" id="KW-1185">Reference proteome</keyword>
<keyword evidence="3" id="KW-0804">Transcription</keyword>
<keyword evidence="1" id="KW-0805">Transcription regulation</keyword>
<dbReference type="PANTHER" id="PTHR38445">
    <property type="entry name" value="HTH-TYPE TRANSCRIPTIONAL REPRESSOR YTRA"/>
    <property type="match status" value="1"/>
</dbReference>
<dbReference type="SUPFAM" id="SSF53822">
    <property type="entry name" value="Periplasmic binding protein-like I"/>
    <property type="match status" value="1"/>
</dbReference>
<organism evidence="5 6">
    <name type="scientific">Psychroflexus planctonicus</name>
    <dbReference type="NCBI Taxonomy" id="1526575"/>
    <lineage>
        <taxon>Bacteria</taxon>
        <taxon>Pseudomonadati</taxon>
        <taxon>Bacteroidota</taxon>
        <taxon>Flavobacteriia</taxon>
        <taxon>Flavobacteriales</taxon>
        <taxon>Flavobacteriaceae</taxon>
        <taxon>Psychroflexus</taxon>
    </lineage>
</organism>
<dbReference type="Gene3D" id="1.10.10.10">
    <property type="entry name" value="Winged helix-like DNA-binding domain superfamily/Winged helix DNA-binding domain"/>
    <property type="match status" value="1"/>
</dbReference>
<protein>
    <submittedName>
        <fullName evidence="5">Transcriptional regulator</fullName>
    </submittedName>
</protein>
<dbReference type="InterPro" id="IPR028082">
    <property type="entry name" value="Peripla_BP_I"/>
</dbReference>
<dbReference type="SMART" id="SM00345">
    <property type="entry name" value="HTH_GNTR"/>
    <property type="match status" value="1"/>
</dbReference>
<gene>
    <name evidence="5" type="ORF">GCM10010832_13910</name>
</gene>
<sequence>MSLVNLNTKSSVPKYRQIVSSIEEAILAGNLKKGDQLPSLNSVKNRHSVSRDTVLVAFNELKNRGIITSRAGKGYFVSSEEVAIAQKIFVLFDELNAFKEDLYNSIIQSFGDHIQIDVYFHHFNEKIFSQIIHENLGDYSYYVIMPANLKNTEVALAELQQDKVFMLDQVHPEHANFPAVYQNFEKDVFEGLFQLKNKIKVYKKFNLIYSENKQPKGILDGFLKFCTTAKVPYQILNTFEAESIQKNEAYFVLEDKPLIQIIKQMKANEFEFVKDIGMISYNDSLLKEVIEGGITTISTDFKLMGKQLAEMIKNNTPRRIANTSQLRLRKSI</sequence>
<dbReference type="EMBL" id="BMGM01000005">
    <property type="protein sequence ID" value="GGE34926.1"/>
    <property type="molecule type" value="Genomic_DNA"/>
</dbReference>
<evidence type="ECO:0000313" key="6">
    <source>
        <dbReference type="Proteomes" id="UP000599179"/>
    </source>
</evidence>
<dbReference type="InterPro" id="IPR036388">
    <property type="entry name" value="WH-like_DNA-bd_sf"/>
</dbReference>
<keyword evidence="2" id="KW-0238">DNA-binding</keyword>
<comment type="caution">
    <text evidence="5">The sequence shown here is derived from an EMBL/GenBank/DDBJ whole genome shotgun (WGS) entry which is preliminary data.</text>
</comment>
<dbReference type="Gene3D" id="3.40.50.2300">
    <property type="match status" value="2"/>
</dbReference>
<evidence type="ECO:0000256" key="2">
    <source>
        <dbReference type="ARBA" id="ARBA00023125"/>
    </source>
</evidence>
<dbReference type="Proteomes" id="UP000599179">
    <property type="component" value="Unassembled WGS sequence"/>
</dbReference>
<dbReference type="SUPFAM" id="SSF46785">
    <property type="entry name" value="Winged helix' DNA-binding domain"/>
    <property type="match status" value="1"/>
</dbReference>